<keyword evidence="1" id="KW-0812">Transmembrane</keyword>
<keyword evidence="1" id="KW-0472">Membrane</keyword>
<dbReference type="InterPro" id="IPR013783">
    <property type="entry name" value="Ig-like_fold"/>
</dbReference>
<dbReference type="PANTHER" id="PTHR44598">
    <property type="entry name" value="JUNCTIONAL ADHESION MOLECULE C"/>
    <property type="match status" value="1"/>
</dbReference>
<dbReference type="InterPro" id="IPR003599">
    <property type="entry name" value="Ig_sub"/>
</dbReference>
<keyword evidence="4" id="KW-1185">Reference proteome</keyword>
<dbReference type="InterPro" id="IPR036179">
    <property type="entry name" value="Ig-like_dom_sf"/>
</dbReference>
<protein>
    <submittedName>
        <fullName evidence="3">Junctional adhesion molecule 3B</fullName>
    </submittedName>
</protein>
<evidence type="ECO:0000256" key="1">
    <source>
        <dbReference type="SAM" id="Phobius"/>
    </source>
</evidence>
<keyword evidence="1" id="KW-1133">Transmembrane helix</keyword>
<dbReference type="EMBL" id="JACTAM010000021">
    <property type="protein sequence ID" value="KAI2651346.1"/>
    <property type="molecule type" value="Genomic_DNA"/>
</dbReference>
<feature type="domain" description="Ig-like" evidence="2">
    <location>
        <begin position="105"/>
        <end position="190"/>
    </location>
</feature>
<dbReference type="SMART" id="SM00409">
    <property type="entry name" value="IG"/>
    <property type="match status" value="2"/>
</dbReference>
<dbReference type="Pfam" id="PF07686">
    <property type="entry name" value="V-set"/>
    <property type="match status" value="1"/>
</dbReference>
<dbReference type="Proteomes" id="UP000830375">
    <property type="component" value="Unassembled WGS sequence"/>
</dbReference>
<comment type="caution">
    <text evidence="3">The sequence shown here is derived from an EMBL/GenBank/DDBJ whole genome shotgun (WGS) entry which is preliminary data.</text>
</comment>
<dbReference type="Pfam" id="PF13927">
    <property type="entry name" value="Ig_3"/>
    <property type="match status" value="1"/>
</dbReference>
<organism evidence="3 4">
    <name type="scientific">Labeo rohita</name>
    <name type="common">Indian major carp</name>
    <name type="synonym">Cyprinus rohita</name>
    <dbReference type="NCBI Taxonomy" id="84645"/>
    <lineage>
        <taxon>Eukaryota</taxon>
        <taxon>Metazoa</taxon>
        <taxon>Chordata</taxon>
        <taxon>Craniata</taxon>
        <taxon>Vertebrata</taxon>
        <taxon>Euteleostomi</taxon>
        <taxon>Actinopterygii</taxon>
        <taxon>Neopterygii</taxon>
        <taxon>Teleostei</taxon>
        <taxon>Ostariophysi</taxon>
        <taxon>Cypriniformes</taxon>
        <taxon>Cyprinidae</taxon>
        <taxon>Labeoninae</taxon>
        <taxon>Labeonini</taxon>
        <taxon>Labeo</taxon>
    </lineage>
</organism>
<gene>
    <name evidence="3" type="ORF">H4Q32_019404</name>
</gene>
<dbReference type="InterPro" id="IPR013106">
    <property type="entry name" value="Ig_V-set"/>
</dbReference>
<dbReference type="InterPro" id="IPR003598">
    <property type="entry name" value="Ig_sub2"/>
</dbReference>
<sequence length="368" mass="41435">MVLVVLSTSLIFDDMIGQDVAGRKRRRETSSPLPGRLEWLVAFVSSIWLDVIVKEDMSMSGGGFGRWARLLIEFQKSLKKHSGYISTLAVILKTTNAKPWVNEFEPIELSCMIESISTPNPRIEWKKIKKGEPSYVYFGKQMAGDLERRAEIRHLASLFILNATRADTADYRCEVTAPNDQKSFDEILISLTVRVKPVVPRCSVPKSVPVGKPAELHCIEDEGYPKSHYQWFRNKEEIPEDPKSSPKFLNSSYAVSREMGTLKFSAVRKEDAGEYYCRARNEAGISECGPQMMEVYDINIAGIILGVVVVVTVLLCITVGIFCAYKRGYFTSQKQTGNNYKAPAKGDGVDYVRTDEEGDFRHKSSFVI</sequence>
<dbReference type="Gene3D" id="2.60.40.10">
    <property type="entry name" value="Immunoglobulins"/>
    <property type="match status" value="2"/>
</dbReference>
<reference evidence="3 4" key="1">
    <citation type="submission" date="2022-01" db="EMBL/GenBank/DDBJ databases">
        <title>A high-quality chromosome-level genome assembly of rohu carp, Labeo rohita.</title>
        <authorList>
            <person name="Arick M.A. II"/>
            <person name="Hsu C.-Y."/>
            <person name="Magbanua Z."/>
            <person name="Pechanova O."/>
            <person name="Grover C."/>
            <person name="Miller E."/>
            <person name="Thrash A."/>
            <person name="Ezzel L."/>
            <person name="Alam S."/>
            <person name="Benzie J."/>
            <person name="Hamilton M."/>
            <person name="Karsi A."/>
            <person name="Lawrence M.L."/>
            <person name="Peterson D.G."/>
        </authorList>
    </citation>
    <scope>NUCLEOTIDE SEQUENCE [LARGE SCALE GENOMIC DNA]</scope>
    <source>
        <strain evidence="4">BAU-BD-2019</strain>
        <tissue evidence="3">Blood</tissue>
    </source>
</reference>
<feature type="domain" description="Ig-like" evidence="2">
    <location>
        <begin position="197"/>
        <end position="281"/>
    </location>
</feature>
<dbReference type="InterPro" id="IPR007110">
    <property type="entry name" value="Ig-like_dom"/>
</dbReference>
<dbReference type="SMART" id="SM00408">
    <property type="entry name" value="IGc2"/>
    <property type="match status" value="2"/>
</dbReference>
<dbReference type="SUPFAM" id="SSF48726">
    <property type="entry name" value="Immunoglobulin"/>
    <property type="match status" value="2"/>
</dbReference>
<proteinExistence type="predicted"/>
<feature type="transmembrane region" description="Helical" evidence="1">
    <location>
        <begin position="300"/>
        <end position="325"/>
    </location>
</feature>
<accession>A0ABQ8LM85</accession>
<dbReference type="PANTHER" id="PTHR44598:SF3">
    <property type="entry name" value="JUNCTIONAL ADHESION MOLECULE 3B"/>
    <property type="match status" value="1"/>
</dbReference>
<dbReference type="InterPro" id="IPR042974">
    <property type="entry name" value="JAM-C"/>
</dbReference>
<evidence type="ECO:0000259" key="2">
    <source>
        <dbReference type="PROSITE" id="PS50835"/>
    </source>
</evidence>
<evidence type="ECO:0000313" key="4">
    <source>
        <dbReference type="Proteomes" id="UP000830375"/>
    </source>
</evidence>
<name>A0ABQ8LM85_LABRO</name>
<evidence type="ECO:0000313" key="3">
    <source>
        <dbReference type="EMBL" id="KAI2651346.1"/>
    </source>
</evidence>
<dbReference type="PROSITE" id="PS50835">
    <property type="entry name" value="IG_LIKE"/>
    <property type="match status" value="2"/>
</dbReference>